<reference evidence="1 2" key="1">
    <citation type="submission" date="2021-08" db="EMBL/GenBank/DDBJ databases">
        <title>Comparative Genomics Analysis of the Genus Qipengyuania Reveals Extensive Genetic Diversity and Metabolic Versatility, Including the Description of Fifteen Novel Species.</title>
        <authorList>
            <person name="Liu Y."/>
        </authorList>
    </citation>
    <scope>NUCLEOTIDE SEQUENCE [LARGE SCALE GENOMIC DNA]</scope>
    <source>
        <strain evidence="1 2">1NDH1</strain>
    </source>
</reference>
<dbReference type="Proteomes" id="UP000824321">
    <property type="component" value="Chromosome"/>
</dbReference>
<gene>
    <name evidence="1" type="ORF">K3136_02465</name>
</gene>
<name>A0ABX9A3H5_9SPHN</name>
<dbReference type="RefSeq" id="WP_221431350.1">
    <property type="nucleotide sequence ID" value="NZ_CP081294.1"/>
</dbReference>
<protein>
    <submittedName>
        <fullName evidence="1">Uncharacterized protein</fullName>
    </submittedName>
</protein>
<evidence type="ECO:0000313" key="1">
    <source>
        <dbReference type="EMBL" id="QZD95611.1"/>
    </source>
</evidence>
<sequence>MSADSVVFDPSEAPRDAKAWREWFEKIQESDHPEEGEFDRLSPELRAWYDAMTARFPDFIRTDTNSPNAMDYSLMGSAILFDMPRGPGDFGEAEKLAKEQARALGLGTYDIMSDDGREGRHIVFPDGPLADLPKPRSFFSRLFGKA</sequence>
<dbReference type="EMBL" id="CP081294">
    <property type="protein sequence ID" value="QZD95611.1"/>
    <property type="molecule type" value="Genomic_DNA"/>
</dbReference>
<evidence type="ECO:0000313" key="2">
    <source>
        <dbReference type="Proteomes" id="UP000824321"/>
    </source>
</evidence>
<proteinExistence type="predicted"/>
<keyword evidence="2" id="KW-1185">Reference proteome</keyword>
<organism evidence="1 2">
    <name type="scientific">Qipengyuania gelatinilytica</name>
    <dbReference type="NCBI Taxonomy" id="2867231"/>
    <lineage>
        <taxon>Bacteria</taxon>
        <taxon>Pseudomonadati</taxon>
        <taxon>Pseudomonadota</taxon>
        <taxon>Alphaproteobacteria</taxon>
        <taxon>Sphingomonadales</taxon>
        <taxon>Erythrobacteraceae</taxon>
        <taxon>Qipengyuania</taxon>
    </lineage>
</organism>
<accession>A0ABX9A3H5</accession>